<dbReference type="RefSeq" id="WP_076526346.1">
    <property type="nucleotide sequence ID" value="NZ_CP067140.1"/>
</dbReference>
<organism evidence="4 6">
    <name type="scientific">Paracoccus saliphilus</name>
    <dbReference type="NCBI Taxonomy" id="405559"/>
    <lineage>
        <taxon>Bacteria</taxon>
        <taxon>Pseudomonadati</taxon>
        <taxon>Pseudomonadota</taxon>
        <taxon>Alphaproteobacteria</taxon>
        <taxon>Rhodobacterales</taxon>
        <taxon>Paracoccaceae</taxon>
        <taxon>Paracoccus</taxon>
    </lineage>
</organism>
<evidence type="ECO:0000313" key="4">
    <source>
        <dbReference type="EMBL" id="SIS89989.1"/>
    </source>
</evidence>
<dbReference type="Proteomes" id="UP000186216">
    <property type="component" value="Unassembled WGS sequence"/>
</dbReference>
<evidence type="ECO:0000256" key="2">
    <source>
        <dbReference type="SAM" id="Phobius"/>
    </source>
</evidence>
<evidence type="ECO:0000313" key="6">
    <source>
        <dbReference type="Proteomes" id="UP000186216"/>
    </source>
</evidence>
<reference evidence="4 6" key="1">
    <citation type="submission" date="2017-01" db="EMBL/GenBank/DDBJ databases">
        <authorList>
            <person name="Varghese N."/>
            <person name="Submissions S."/>
        </authorList>
    </citation>
    <scope>NUCLEOTIDE SEQUENCE [LARGE SCALE GENOMIC DNA]</scope>
    <source>
        <strain evidence="4 6">DSM 18447</strain>
    </source>
</reference>
<dbReference type="AlphaFoldDB" id="A0AA45W519"/>
<dbReference type="EMBL" id="FTOU01000008">
    <property type="protein sequence ID" value="SIS89989.1"/>
    <property type="molecule type" value="Genomic_DNA"/>
</dbReference>
<accession>A0AA45W519</accession>
<dbReference type="GO" id="GO:0016853">
    <property type="term" value="F:isomerase activity"/>
    <property type="evidence" value="ECO:0007669"/>
    <property type="project" value="UniProtKB-KW"/>
</dbReference>
<keyword evidence="7" id="KW-1185">Reference proteome</keyword>
<dbReference type="SUPFAM" id="SSF51658">
    <property type="entry name" value="Xylose isomerase-like"/>
    <property type="match status" value="1"/>
</dbReference>
<name>A0AA45W519_9RHOB</name>
<dbReference type="InterPro" id="IPR036237">
    <property type="entry name" value="Xyl_isomerase-like_sf"/>
</dbReference>
<dbReference type="InterPro" id="IPR050417">
    <property type="entry name" value="Sugar_Epim/Isomerase"/>
</dbReference>
<protein>
    <submittedName>
        <fullName evidence="4">Sugar phosphate isomerase/epimerase</fullName>
    </submittedName>
</protein>
<evidence type="ECO:0000259" key="3">
    <source>
        <dbReference type="Pfam" id="PF01261"/>
    </source>
</evidence>
<evidence type="ECO:0000256" key="1">
    <source>
        <dbReference type="ARBA" id="ARBA00023235"/>
    </source>
</evidence>
<reference evidence="5 7" key="2">
    <citation type="submission" date="2021-01" db="EMBL/GenBank/DDBJ databases">
        <title>Biogeographic distribution of Paracoccus.</title>
        <authorList>
            <person name="Hollensteiner J."/>
            <person name="Leineberger J."/>
            <person name="Brinkhoff T."/>
            <person name="Daniel R."/>
        </authorList>
    </citation>
    <scope>NUCLEOTIDE SEQUENCE [LARGE SCALE GENOMIC DNA]</scope>
    <source>
        <strain evidence="5 7">DSM 18447</strain>
    </source>
</reference>
<dbReference type="InterPro" id="IPR013022">
    <property type="entry name" value="Xyl_isomerase-like_TIM-brl"/>
</dbReference>
<gene>
    <name evidence="5" type="ORF">JHX88_14470</name>
    <name evidence="4" type="ORF">SAMN05421772_10814</name>
</gene>
<proteinExistence type="predicted"/>
<dbReference type="Proteomes" id="UP001215549">
    <property type="component" value="Chromosome"/>
</dbReference>
<sequence>MTLNLSIQENLVPGQDISEKWSLARDAGFDALELRGGADFSDRLLQLRKAQQEGAVFSSICIESDRFIGAFDPERRREARGIMTGLLRAAGMLGLAGVVTPAAWGMHSNRLPPFTPPRSPEEDRSVLIEELAALGAVAAEAGTLVLLEPLNRYEDHMVNTLERGAELAREAGDHVKVLADSYHMNIEETSPLDALRELAQSGKLGHVHLSDSNRHQPGAGHIDFRAMLKLLADCGYSGHCAIECRLKGEPLAAISETARFLRG</sequence>
<dbReference type="PANTHER" id="PTHR43489">
    <property type="entry name" value="ISOMERASE"/>
    <property type="match status" value="1"/>
</dbReference>
<keyword evidence="2" id="KW-1133">Transmembrane helix</keyword>
<keyword evidence="2" id="KW-0472">Membrane</keyword>
<keyword evidence="1 4" id="KW-0413">Isomerase</keyword>
<feature type="domain" description="Xylose isomerase-like TIM barrel" evidence="3">
    <location>
        <begin position="23"/>
        <end position="262"/>
    </location>
</feature>
<dbReference type="Gene3D" id="3.20.20.150">
    <property type="entry name" value="Divalent-metal-dependent TIM barrel enzymes"/>
    <property type="match status" value="1"/>
</dbReference>
<evidence type="ECO:0000313" key="5">
    <source>
        <dbReference type="EMBL" id="WCR02099.1"/>
    </source>
</evidence>
<dbReference type="Pfam" id="PF01261">
    <property type="entry name" value="AP_endonuc_2"/>
    <property type="match status" value="1"/>
</dbReference>
<dbReference type="PANTHER" id="PTHR43489:SF7">
    <property type="entry name" value="3-DEHYDRO-D-GULOSIDE 4-EPIMERASE-RELATED"/>
    <property type="match status" value="1"/>
</dbReference>
<keyword evidence="2" id="KW-0812">Transmembrane</keyword>
<feature type="transmembrane region" description="Helical" evidence="2">
    <location>
        <begin position="85"/>
        <end position="106"/>
    </location>
</feature>
<evidence type="ECO:0000313" key="7">
    <source>
        <dbReference type="Proteomes" id="UP001215549"/>
    </source>
</evidence>
<dbReference type="EMBL" id="CP067140">
    <property type="protein sequence ID" value="WCR02099.1"/>
    <property type="molecule type" value="Genomic_DNA"/>
</dbReference>